<organism evidence="3 4">
    <name type="scientific">Candidatus Merdivivens faecigallinarum</name>
    <dbReference type="NCBI Taxonomy" id="2840871"/>
    <lineage>
        <taxon>Bacteria</taxon>
        <taxon>Pseudomonadati</taxon>
        <taxon>Bacteroidota</taxon>
        <taxon>Bacteroidia</taxon>
        <taxon>Bacteroidales</taxon>
        <taxon>Muribaculaceae</taxon>
        <taxon>Muribaculaceae incertae sedis</taxon>
        <taxon>Candidatus Merdivivens</taxon>
    </lineage>
</organism>
<dbReference type="InterPro" id="IPR045197">
    <property type="entry name" value="NUP210-like"/>
</dbReference>
<dbReference type="EMBL" id="JADILY010000160">
    <property type="protein sequence ID" value="MBO8482397.1"/>
    <property type="molecule type" value="Genomic_DNA"/>
</dbReference>
<comment type="caution">
    <text evidence="3">The sequence shown here is derived from an EMBL/GenBank/DDBJ whole genome shotgun (WGS) entry which is preliminary data.</text>
</comment>
<feature type="domain" description="BIG2" evidence="2">
    <location>
        <begin position="206"/>
        <end position="282"/>
    </location>
</feature>
<feature type="domain" description="BIG2" evidence="2">
    <location>
        <begin position="31"/>
        <end position="107"/>
    </location>
</feature>
<dbReference type="InterPro" id="IPR008964">
    <property type="entry name" value="Invasin/intimin_cell_adhesion"/>
</dbReference>
<dbReference type="InterPro" id="IPR003343">
    <property type="entry name" value="Big_2"/>
</dbReference>
<accession>A0A9D9J143</accession>
<dbReference type="SUPFAM" id="SSF49373">
    <property type="entry name" value="Invasin/intimin cell-adhesion fragments"/>
    <property type="match status" value="3"/>
</dbReference>
<protein>
    <submittedName>
        <fullName evidence="3">Ig-like domain-containing protein</fullName>
    </submittedName>
</protein>
<dbReference type="PANTHER" id="PTHR23019:SF0">
    <property type="entry name" value="NUCLEAR PORE MEMBRANE GLYCOPROTEIN 210"/>
    <property type="match status" value="1"/>
</dbReference>
<dbReference type="PANTHER" id="PTHR23019">
    <property type="entry name" value="NUCLEAR PORE MEMBRANE GLYCOPROTEIN GP210-RELATED"/>
    <property type="match status" value="1"/>
</dbReference>
<dbReference type="SMART" id="SM00635">
    <property type="entry name" value="BID_2"/>
    <property type="match status" value="3"/>
</dbReference>
<dbReference type="AlphaFoldDB" id="A0A9D9J143"/>
<evidence type="ECO:0000256" key="1">
    <source>
        <dbReference type="SAM" id="SignalP"/>
    </source>
</evidence>
<dbReference type="Pfam" id="PF02368">
    <property type="entry name" value="Big_2"/>
    <property type="match status" value="3"/>
</dbReference>
<evidence type="ECO:0000259" key="2">
    <source>
        <dbReference type="SMART" id="SM00635"/>
    </source>
</evidence>
<sequence length="530" mass="56200">MKFLKLTGIMLASACIASFLHGCTTSNEVPQLQEIRLDKTEISLKEGETQMLTAEIIPADAEAVLSWSSSDIEIATVDNEGLVTAVSEGEATITVSDGGDISAECTVTVTPAGEEPTPDPEPVPVESVTLNETDIELTRGDTFTLEASVLPENADYENIEWSSSDTGIATVNQDGTVTAVAVGEATIKAEAGGKSAECHVTVTGIPAESVTLDIHEISLNAGETCVLTATVMPEDADDKSVTWSSSNENVATVTDGTVTAMAAGTAEITASCHGLSDVCTVTVIEELKEPEVGDFYYSDGTWSASLNTSKTVIGIIFWTGNPAGDDTILGSDYPDCTHGLVVSIEQLEGKWQSGASKYGQLIDTWVQSNLSGYESMLAGYGYLDGEMLNFMLGYQYTKAIKAFNDAPENAEWPVDIVAGIAAFNESCPAPEGTSGWYLPSAKEASLIISGVYDGNIYEISYSTPILDNVNLLNGIIAQISGAPTISGYLWTSSEVEQYSATSAYCIGASDAAFWNNPKNFSYNYRYILAF</sequence>
<reference evidence="3" key="1">
    <citation type="submission" date="2020-10" db="EMBL/GenBank/DDBJ databases">
        <authorList>
            <person name="Gilroy R."/>
        </authorList>
    </citation>
    <scope>NUCLEOTIDE SEQUENCE</scope>
    <source>
        <strain evidence="3">B3-2255</strain>
    </source>
</reference>
<dbReference type="Gene3D" id="2.60.40.1080">
    <property type="match status" value="3"/>
</dbReference>
<evidence type="ECO:0000313" key="3">
    <source>
        <dbReference type="EMBL" id="MBO8482397.1"/>
    </source>
</evidence>
<dbReference type="Proteomes" id="UP000823772">
    <property type="component" value="Unassembled WGS sequence"/>
</dbReference>
<feature type="signal peptide" evidence="1">
    <location>
        <begin position="1"/>
        <end position="22"/>
    </location>
</feature>
<evidence type="ECO:0000313" key="4">
    <source>
        <dbReference type="Proteomes" id="UP000823772"/>
    </source>
</evidence>
<proteinExistence type="predicted"/>
<reference evidence="3" key="2">
    <citation type="journal article" date="2021" name="PeerJ">
        <title>Extensive microbial diversity within the chicken gut microbiome revealed by metagenomics and culture.</title>
        <authorList>
            <person name="Gilroy R."/>
            <person name="Ravi A."/>
            <person name="Getino M."/>
            <person name="Pursley I."/>
            <person name="Horton D.L."/>
            <person name="Alikhan N.F."/>
            <person name="Baker D."/>
            <person name="Gharbi K."/>
            <person name="Hall N."/>
            <person name="Watson M."/>
            <person name="Adriaenssens E.M."/>
            <person name="Foster-Nyarko E."/>
            <person name="Jarju S."/>
            <person name="Secka A."/>
            <person name="Antonio M."/>
            <person name="Oren A."/>
            <person name="Chaudhuri R.R."/>
            <person name="La Ragione R."/>
            <person name="Hildebrand F."/>
            <person name="Pallen M.J."/>
        </authorList>
    </citation>
    <scope>NUCLEOTIDE SEQUENCE</scope>
    <source>
        <strain evidence="3">B3-2255</strain>
    </source>
</reference>
<feature type="chain" id="PRO_5039700798" evidence="1">
    <location>
        <begin position="23"/>
        <end position="530"/>
    </location>
</feature>
<feature type="domain" description="BIG2" evidence="2">
    <location>
        <begin position="124"/>
        <end position="201"/>
    </location>
</feature>
<gene>
    <name evidence="3" type="ORF">IAC87_07650</name>
</gene>
<name>A0A9D9J143_9BACT</name>
<keyword evidence="1" id="KW-0732">Signal</keyword>